<keyword evidence="9" id="KW-0614">Plasmid</keyword>
<dbReference type="Gene3D" id="1.10.3720.10">
    <property type="entry name" value="MetI-like"/>
    <property type="match status" value="1"/>
</dbReference>
<dbReference type="GO" id="GO:0005886">
    <property type="term" value="C:plasma membrane"/>
    <property type="evidence" value="ECO:0007669"/>
    <property type="project" value="UniProtKB-SubCell"/>
</dbReference>
<keyword evidence="10" id="KW-1185">Reference proteome</keyword>
<evidence type="ECO:0000256" key="7">
    <source>
        <dbReference type="RuleBase" id="RU363032"/>
    </source>
</evidence>
<dbReference type="EMBL" id="CP000358">
    <property type="protein sequence ID" value="ABF44097.1"/>
    <property type="molecule type" value="Genomic_DNA"/>
</dbReference>
<dbReference type="PANTHER" id="PTHR43744">
    <property type="entry name" value="ABC TRANSPORTER PERMEASE PROTEIN MG189-RELATED-RELATED"/>
    <property type="match status" value="1"/>
</dbReference>
<keyword evidence="4 7" id="KW-0812">Transmembrane</keyword>
<dbReference type="HOGENOM" id="CLU_016047_1_1_0"/>
<dbReference type="PANTHER" id="PTHR43744:SF8">
    <property type="entry name" value="SN-GLYCEROL-3-PHOSPHATE TRANSPORT SYSTEM PERMEASE PROTEIN UGPE"/>
    <property type="match status" value="1"/>
</dbReference>
<dbReference type="InterPro" id="IPR035906">
    <property type="entry name" value="MetI-like_sf"/>
</dbReference>
<name>Q1J337_DEIGD</name>
<reference evidence="9" key="1">
    <citation type="submission" date="2006-04" db="EMBL/GenBank/DDBJ databases">
        <title>Complete sequence of plasmid1 pDGEO01 of Deinococcus geothermalis DSM 11300.</title>
        <authorList>
            <consortium name="US DOE Joint Genome Institute"/>
            <person name="Copeland A."/>
            <person name="Lucas S."/>
            <person name="Lapidus A."/>
            <person name="Barry K."/>
            <person name="Detter J.C."/>
            <person name="Glavina del Rio T."/>
            <person name="Hammon N."/>
            <person name="Israni S."/>
            <person name="Dalin E."/>
            <person name="Tice H."/>
            <person name="Pitluck S."/>
            <person name="Brettin T."/>
            <person name="Bruce D."/>
            <person name="Han C."/>
            <person name="Tapia R."/>
            <person name="Saunders E."/>
            <person name="Gilna P."/>
            <person name="Schmutz J."/>
            <person name="Larimer F."/>
            <person name="Land M."/>
            <person name="Hauser L."/>
            <person name="Kyrpides N."/>
            <person name="Kim E."/>
            <person name="Daly M.J."/>
            <person name="Fredrickson J.K."/>
            <person name="Makarova K.S."/>
            <person name="Gaidamakova E.K."/>
            <person name="Zhai M."/>
            <person name="Richardson P."/>
        </authorList>
    </citation>
    <scope>NUCLEOTIDE SEQUENCE</scope>
    <source>
        <strain evidence="9">DSM 11300</strain>
        <plasmid evidence="9">pDGEO01</plasmid>
    </source>
</reference>
<keyword evidence="5 7" id="KW-1133">Transmembrane helix</keyword>
<evidence type="ECO:0000256" key="4">
    <source>
        <dbReference type="ARBA" id="ARBA00022692"/>
    </source>
</evidence>
<proteinExistence type="inferred from homology"/>
<feature type="transmembrane region" description="Helical" evidence="7">
    <location>
        <begin position="90"/>
        <end position="114"/>
    </location>
</feature>
<evidence type="ECO:0000256" key="6">
    <source>
        <dbReference type="ARBA" id="ARBA00023136"/>
    </source>
</evidence>
<evidence type="ECO:0000256" key="1">
    <source>
        <dbReference type="ARBA" id="ARBA00004651"/>
    </source>
</evidence>
<dbReference type="InterPro" id="IPR000515">
    <property type="entry name" value="MetI-like"/>
</dbReference>
<feature type="transmembrane region" description="Helical" evidence="7">
    <location>
        <begin position="201"/>
        <end position="222"/>
    </location>
</feature>
<dbReference type="PROSITE" id="PS50928">
    <property type="entry name" value="ABC_TM1"/>
    <property type="match status" value="1"/>
</dbReference>
<dbReference type="eggNOG" id="COG0395">
    <property type="taxonomic scope" value="Bacteria"/>
</dbReference>
<keyword evidence="6 7" id="KW-0472">Membrane</keyword>
<evidence type="ECO:0000313" key="9">
    <source>
        <dbReference type="EMBL" id="ABF44097.1"/>
    </source>
</evidence>
<evidence type="ECO:0000256" key="2">
    <source>
        <dbReference type="ARBA" id="ARBA00022448"/>
    </source>
</evidence>
<accession>Q1J337</accession>
<dbReference type="AlphaFoldDB" id="Q1J337"/>
<feature type="transmembrane region" description="Helical" evidence="7">
    <location>
        <begin position="121"/>
        <end position="142"/>
    </location>
</feature>
<dbReference type="CDD" id="cd06261">
    <property type="entry name" value="TM_PBP2"/>
    <property type="match status" value="1"/>
</dbReference>
<dbReference type="GO" id="GO:0055085">
    <property type="term" value="P:transmembrane transport"/>
    <property type="evidence" value="ECO:0007669"/>
    <property type="project" value="InterPro"/>
</dbReference>
<gene>
    <name evidence="9" type="ordered locus">Dgeo_2664</name>
</gene>
<evidence type="ECO:0000259" key="8">
    <source>
        <dbReference type="PROSITE" id="PS50928"/>
    </source>
</evidence>
<organism evidence="9 10">
    <name type="scientific">Deinococcus geothermalis (strain DSM 11300 / CIP 105573 / AG-3a)</name>
    <dbReference type="NCBI Taxonomy" id="319795"/>
    <lineage>
        <taxon>Bacteria</taxon>
        <taxon>Thermotogati</taxon>
        <taxon>Deinococcota</taxon>
        <taxon>Deinococci</taxon>
        <taxon>Deinococcales</taxon>
        <taxon>Deinococcaceae</taxon>
        <taxon>Deinococcus</taxon>
    </lineage>
</organism>
<feature type="transmembrane region" description="Helical" evidence="7">
    <location>
        <begin position="256"/>
        <end position="277"/>
    </location>
</feature>
<evidence type="ECO:0000313" key="10">
    <source>
        <dbReference type="Proteomes" id="UP000002431"/>
    </source>
</evidence>
<keyword evidence="3" id="KW-1003">Cell membrane</keyword>
<sequence>MARDALGTARRLAPPAVASGRRVPHVWATHLILSIAVLLIAAPLLFALIKATQVSGDVLSPSLRPGGAFFQNLASVWSGAHLGRSMFNSLIVAVCITVGKTVLALLAALAFVYFRFPLKGAAFALVLFSLMLPTEVLIIALFDLVSRDLHWANTYAAIIVPFLASATGTFLFRQHFLNIPSSLADAARIDGCGPLRFLTHILLPMSWNTVGALAVIQFVYAWDQYLWPLVIMQQDDKQVVQVGLRKLIEVGGQTDWGAVMAGAIVTMLPPLVVFTALQEQFSRGFALSEDK</sequence>
<dbReference type="KEGG" id="dge:Dgeo_2664"/>
<comment type="similarity">
    <text evidence="7">Belongs to the binding-protein-dependent transport system permease family.</text>
</comment>
<geneLocation type="plasmid" evidence="9 10">
    <name>pDGEO01</name>
</geneLocation>
<dbReference type="Pfam" id="PF00528">
    <property type="entry name" value="BPD_transp_1"/>
    <property type="match status" value="1"/>
</dbReference>
<comment type="subcellular location">
    <subcellularLocation>
        <location evidence="1 7">Cell membrane</location>
        <topology evidence="1 7">Multi-pass membrane protein</topology>
    </subcellularLocation>
</comment>
<evidence type="ECO:0000256" key="3">
    <source>
        <dbReference type="ARBA" id="ARBA00022475"/>
    </source>
</evidence>
<protein>
    <submittedName>
        <fullName evidence="9">Carbohydrate ABC transporter membrane protein 2, CUT1 family</fullName>
    </submittedName>
</protein>
<keyword evidence="2 7" id="KW-0813">Transport</keyword>
<feature type="transmembrane region" description="Helical" evidence="7">
    <location>
        <begin position="31"/>
        <end position="49"/>
    </location>
</feature>
<dbReference type="RefSeq" id="WP_011525906.1">
    <property type="nucleotide sequence ID" value="NC_008010.2"/>
</dbReference>
<dbReference type="SUPFAM" id="SSF161098">
    <property type="entry name" value="MetI-like"/>
    <property type="match status" value="1"/>
</dbReference>
<feature type="domain" description="ABC transmembrane type-1" evidence="8">
    <location>
        <begin position="86"/>
        <end position="277"/>
    </location>
</feature>
<dbReference type="Proteomes" id="UP000002431">
    <property type="component" value="Plasmid pDGEO01"/>
</dbReference>
<evidence type="ECO:0000256" key="5">
    <source>
        <dbReference type="ARBA" id="ARBA00022989"/>
    </source>
</evidence>
<feature type="transmembrane region" description="Helical" evidence="7">
    <location>
        <begin position="154"/>
        <end position="172"/>
    </location>
</feature>